<gene>
    <name evidence="2" type="ORF">BGTH12_LOCUS3386</name>
</gene>
<reference evidence="2" key="1">
    <citation type="submission" date="2020-10" db="EMBL/GenBank/DDBJ databases">
        <authorList>
            <person name="Muller C M."/>
        </authorList>
    </citation>
    <scope>NUCLEOTIDE SEQUENCE</scope>
    <source>
        <strain evidence="2">THUN-12</strain>
    </source>
</reference>
<dbReference type="Proteomes" id="UP000683417">
    <property type="component" value="Unassembled WGS sequence"/>
</dbReference>
<evidence type="ECO:0000313" key="2">
    <source>
        <dbReference type="EMBL" id="CAD6502028.1"/>
    </source>
</evidence>
<evidence type="ECO:0000313" key="3">
    <source>
        <dbReference type="Proteomes" id="UP000683417"/>
    </source>
</evidence>
<proteinExistence type="predicted"/>
<keyword evidence="1" id="KW-0732">Signal</keyword>
<accession>A0A9W4GET6</accession>
<feature type="signal peptide" evidence="1">
    <location>
        <begin position="1"/>
        <end position="19"/>
    </location>
</feature>
<name>A0A9W4GET6_BLUGR</name>
<comment type="caution">
    <text evidence="2">The sequence shown here is derived from an EMBL/GenBank/DDBJ whole genome shotgun (WGS) entry which is preliminary data.</text>
</comment>
<organism evidence="2 3">
    <name type="scientific">Blumeria graminis f. sp. triticale</name>
    <dbReference type="NCBI Taxonomy" id="1689686"/>
    <lineage>
        <taxon>Eukaryota</taxon>
        <taxon>Fungi</taxon>
        <taxon>Dikarya</taxon>
        <taxon>Ascomycota</taxon>
        <taxon>Pezizomycotina</taxon>
        <taxon>Leotiomycetes</taxon>
        <taxon>Erysiphales</taxon>
        <taxon>Erysiphaceae</taxon>
        <taxon>Blumeria</taxon>
    </lineage>
</organism>
<dbReference type="EMBL" id="CAJHIT010000005">
    <property type="protein sequence ID" value="CAD6502028.1"/>
    <property type="molecule type" value="Genomic_DNA"/>
</dbReference>
<evidence type="ECO:0000256" key="1">
    <source>
        <dbReference type="SAM" id="SignalP"/>
    </source>
</evidence>
<dbReference type="AlphaFoldDB" id="A0A9W4GET6"/>
<sequence length="391" mass="44217">MSCAYVVLLTSVARMVVTGREDTFSHYGLYENLNDNWFPVPPPQLGIHMSPSKVTTHGTHIVAYCSVVKDLRQIVDTIIQGRQELAQKSKDRDEAYLTAESTCARSIAKGTSPDSPTNPMSQILGNDCKPEHLISLAFKGRIGVEGQYACFAPRMRDQVVRIAADTPIKMEQFLSGGHLFTGSSARSNDQALAWFQGNLHLFQNTRFNADGYRKWMPISWIDDGKISGKKLSEFILENSPKILEFTKIMKDFRTLKSKLQAAKASRGDGSTNNYRSRLSSQLNPKTYMTNDCLSSYISDESICGKLYDLPFYLQEHVGTWDLRSSDLRFVPGRVKRKIFFNPGVFNSTDFQSLNWSNSWENQKSINIPPQSSTELACEKFEEFSQNEIICY</sequence>
<protein>
    <submittedName>
        <fullName evidence="2">BgTH12-02271</fullName>
    </submittedName>
</protein>
<feature type="chain" id="PRO_5040812139" evidence="1">
    <location>
        <begin position="20"/>
        <end position="391"/>
    </location>
</feature>